<accession>A0ABM9MRZ9</accession>
<reference evidence="2 3" key="1">
    <citation type="submission" date="2023-10" db="EMBL/GenBank/DDBJ databases">
        <authorList>
            <person name="Botero Cardona J."/>
        </authorList>
    </citation>
    <scope>NUCLEOTIDE SEQUENCE [LARGE SCALE GENOMIC DNA]</scope>
    <source>
        <strain evidence="2 3">R-54839</strain>
    </source>
</reference>
<dbReference type="PANTHER" id="PTHR33434">
    <property type="entry name" value="DEGV DOMAIN-CONTAINING PROTEIN DR_1986-RELATED"/>
    <property type="match status" value="1"/>
</dbReference>
<dbReference type="InterPro" id="IPR003797">
    <property type="entry name" value="DegV"/>
</dbReference>
<comment type="caution">
    <text evidence="2">The sequence shown here is derived from an EMBL/GenBank/DDBJ whole genome shotgun (WGS) entry which is preliminary data.</text>
</comment>
<evidence type="ECO:0008006" key="4">
    <source>
        <dbReference type="Google" id="ProtNLM"/>
    </source>
</evidence>
<evidence type="ECO:0000313" key="3">
    <source>
        <dbReference type="Proteomes" id="UP001314261"/>
    </source>
</evidence>
<dbReference type="Gene3D" id="3.30.1180.10">
    <property type="match status" value="1"/>
</dbReference>
<keyword evidence="3" id="KW-1185">Reference proteome</keyword>
<organism evidence="2 3">
    <name type="scientific">Fructobacillus fructosus</name>
    <dbReference type="NCBI Taxonomy" id="1631"/>
    <lineage>
        <taxon>Bacteria</taxon>
        <taxon>Bacillati</taxon>
        <taxon>Bacillota</taxon>
        <taxon>Bacilli</taxon>
        <taxon>Lactobacillales</taxon>
        <taxon>Lactobacillaceae</taxon>
        <taxon>Fructobacillus</taxon>
    </lineage>
</organism>
<dbReference type="Pfam" id="PF02645">
    <property type="entry name" value="DegV"/>
    <property type="match status" value="1"/>
</dbReference>
<evidence type="ECO:0000256" key="1">
    <source>
        <dbReference type="ARBA" id="ARBA00023121"/>
    </source>
</evidence>
<dbReference type="NCBIfam" id="TIGR00762">
    <property type="entry name" value="DegV"/>
    <property type="match status" value="1"/>
</dbReference>
<gene>
    <name evidence="2" type="ORF">R54839_PPFHFPJH_00637</name>
</gene>
<dbReference type="SUPFAM" id="SSF82549">
    <property type="entry name" value="DAK1/DegV-like"/>
    <property type="match status" value="1"/>
</dbReference>
<dbReference type="Proteomes" id="UP001314261">
    <property type="component" value="Unassembled WGS sequence"/>
</dbReference>
<dbReference type="EMBL" id="CAUZLR010000003">
    <property type="protein sequence ID" value="CAK1235374.1"/>
    <property type="molecule type" value="Genomic_DNA"/>
</dbReference>
<dbReference type="InterPro" id="IPR050270">
    <property type="entry name" value="DegV_domain_contain"/>
</dbReference>
<name>A0ABM9MRZ9_9LACO</name>
<evidence type="ECO:0000313" key="2">
    <source>
        <dbReference type="EMBL" id="CAK1235374.1"/>
    </source>
</evidence>
<proteinExistence type="predicted"/>
<dbReference type="Gene3D" id="3.40.50.10170">
    <property type="match status" value="1"/>
</dbReference>
<sequence>MTKVKIVTDSGAKLTKQELKDFDIPVIPLSVEIDGTIYQDGVTITPEEFLDEMAKSKEIPRTSQPPIGAFQEAYEQAADGDDSVQILSMHISSGLSGTVNAAHQAATMVKNEVVTFDTYSADRSQGFVVLAAARVAQAGGSMEEVLAAAEKARANAYIYLSFRNLDNMVAGGRLSKTQGLIGNLLNIKVGAFVDKEGKVDVAVKGRGMKTLNKFNDDVIEKMKGFKQMKGIGVTHAGIPEEAQAMAERLNAIWPDIDILVSVATPLISTHTGLGALAILFEAE</sequence>
<dbReference type="RefSeq" id="WP_010691745.1">
    <property type="nucleotide sequence ID" value="NZ_CAUZLK010000005.1"/>
</dbReference>
<dbReference type="PANTHER" id="PTHR33434:SF8">
    <property type="entry name" value="DEGV DOMAIN-CONTAINING PROTEIN SPR1019"/>
    <property type="match status" value="1"/>
</dbReference>
<keyword evidence="1" id="KW-0446">Lipid-binding</keyword>
<dbReference type="PROSITE" id="PS51482">
    <property type="entry name" value="DEGV"/>
    <property type="match status" value="1"/>
</dbReference>
<dbReference type="InterPro" id="IPR043168">
    <property type="entry name" value="DegV_C"/>
</dbReference>
<protein>
    <recommendedName>
        <fullName evidence="4">DegV family protein</fullName>
    </recommendedName>
</protein>